<reference evidence="8" key="1">
    <citation type="submission" date="2025-08" db="UniProtKB">
        <authorList>
            <consortium name="Ensembl"/>
        </authorList>
    </citation>
    <scope>IDENTIFICATION</scope>
</reference>
<dbReference type="RefSeq" id="XP_005401093.1">
    <property type="nucleotide sequence ID" value="XM_005401036.2"/>
</dbReference>
<organism evidence="8 9">
    <name type="scientific">Chinchilla lanigera</name>
    <name type="common">Long-tailed chinchilla</name>
    <name type="synonym">Chinchilla villidera</name>
    <dbReference type="NCBI Taxonomy" id="34839"/>
    <lineage>
        <taxon>Eukaryota</taxon>
        <taxon>Metazoa</taxon>
        <taxon>Chordata</taxon>
        <taxon>Craniata</taxon>
        <taxon>Vertebrata</taxon>
        <taxon>Euteleostomi</taxon>
        <taxon>Mammalia</taxon>
        <taxon>Eutheria</taxon>
        <taxon>Euarchontoglires</taxon>
        <taxon>Glires</taxon>
        <taxon>Rodentia</taxon>
        <taxon>Hystricomorpha</taxon>
        <taxon>Chinchillidae</taxon>
        <taxon>Chinchilla</taxon>
    </lineage>
</organism>
<dbReference type="OrthoDB" id="9535823at2759"/>
<dbReference type="OMA" id="FSHWINP"/>
<dbReference type="PANTHER" id="PTHR21859:SF15">
    <property type="entry name" value="PROTEIN SPATA31F1-RELATED"/>
    <property type="match status" value="1"/>
</dbReference>
<dbReference type="GeneID" id="102017561"/>
<dbReference type="GeneTree" id="ENSGT00950000183043"/>
<keyword evidence="3 6" id="KW-1133">Transmembrane helix</keyword>
<gene>
    <name evidence="8" type="primary">LOC102017561</name>
</gene>
<dbReference type="Proteomes" id="UP000694398">
    <property type="component" value="Unassembled WGS sequence"/>
</dbReference>
<comment type="similarity">
    <text evidence="5">Belongs to the SPATA31 family.</text>
</comment>
<protein>
    <submittedName>
        <fullName evidence="8">Protein FAM205CP-like</fullName>
    </submittedName>
</protein>
<evidence type="ECO:0000313" key="9">
    <source>
        <dbReference type="Proteomes" id="UP000694398"/>
    </source>
</evidence>
<feature type="transmembrane region" description="Helical" evidence="6">
    <location>
        <begin position="13"/>
        <end position="31"/>
    </location>
</feature>
<keyword evidence="2 6" id="KW-0812">Transmembrane</keyword>
<evidence type="ECO:0000256" key="3">
    <source>
        <dbReference type="ARBA" id="ARBA00022989"/>
    </source>
</evidence>
<dbReference type="AlphaFoldDB" id="A0A8C2UKH6"/>
<evidence type="ECO:0000256" key="2">
    <source>
        <dbReference type="ARBA" id="ARBA00022692"/>
    </source>
</evidence>
<comment type="subcellular location">
    <subcellularLocation>
        <location evidence="1">Membrane</location>
        <topology evidence="1">Single-pass membrane protein</topology>
    </subcellularLocation>
</comment>
<evidence type="ECO:0000256" key="5">
    <source>
        <dbReference type="ARBA" id="ARBA00035009"/>
    </source>
</evidence>
<dbReference type="Pfam" id="PF15371">
    <property type="entry name" value="DUF4599"/>
    <property type="match status" value="1"/>
</dbReference>
<dbReference type="Ensembl" id="ENSCLAT00000002273.1">
    <property type="protein sequence ID" value="ENSCLAP00000002227.1"/>
    <property type="gene ID" value="ENSCLAG00000001607.1"/>
</dbReference>
<evidence type="ECO:0000256" key="6">
    <source>
        <dbReference type="SAM" id="Phobius"/>
    </source>
</evidence>
<reference evidence="8" key="2">
    <citation type="submission" date="2025-09" db="UniProtKB">
        <authorList>
            <consortium name="Ensembl"/>
        </authorList>
    </citation>
    <scope>IDENTIFICATION</scope>
</reference>
<accession>A0A8C2UKH6</accession>
<name>A0A8C2UKH6_CHILA</name>
<dbReference type="GO" id="GO:0016020">
    <property type="term" value="C:membrane"/>
    <property type="evidence" value="ECO:0007669"/>
    <property type="project" value="UniProtKB-SubCell"/>
</dbReference>
<evidence type="ECO:0000313" key="8">
    <source>
        <dbReference type="Ensembl" id="ENSCLAP00000002227.1"/>
    </source>
</evidence>
<sequence>MLSPVFLLWDVEYSLYTYGSIFIIGVIIWQVRKRCQKLTLRPTKNCCQHHQRVKQRSGEATLRAKGSSQKEAERLQKLVSLMESQEWLPQEGSVRRLLCADPSCRICNATALEIQQLLVGRNNQISPTFSKPFQSSSPLGMLSPASVPFGRSRKLVFQDSRELLWTSGPTLWQLTDQKYLTQSASQSTGGASVPEHRSDHLQTARVPRVFRAARAHSSPSLKEAGIHGNWKERTKNKPKLALMSSGAPEVDLENTMTFFSHWINPEVKDHRHKESVLHRKCETGAKSSTKEVEELPTLTKAHLEKTVNGHEAQPPCTEKGQNFF</sequence>
<keyword evidence="4 6" id="KW-0472">Membrane</keyword>
<dbReference type="PANTHER" id="PTHR21859">
    <property type="entry name" value="ACROSOME-SPECIFIC PROTEIN"/>
    <property type="match status" value="1"/>
</dbReference>
<keyword evidence="9" id="KW-1185">Reference proteome</keyword>
<feature type="domain" description="SPATA31-like" evidence="7">
    <location>
        <begin position="52"/>
        <end position="138"/>
    </location>
</feature>
<proteinExistence type="inferred from homology"/>
<evidence type="ECO:0000259" key="7">
    <source>
        <dbReference type="Pfam" id="PF15371"/>
    </source>
</evidence>
<dbReference type="InterPro" id="IPR027970">
    <property type="entry name" value="SPATA31-like"/>
</dbReference>
<evidence type="ECO:0000256" key="4">
    <source>
        <dbReference type="ARBA" id="ARBA00023136"/>
    </source>
</evidence>
<evidence type="ECO:0000256" key="1">
    <source>
        <dbReference type="ARBA" id="ARBA00004167"/>
    </source>
</evidence>